<protein>
    <submittedName>
        <fullName evidence="7">RNA polymerase sigma-70 factor, ECF subfamily</fullName>
    </submittedName>
</protein>
<dbReference type="InterPro" id="IPR013324">
    <property type="entry name" value="RNA_pol_sigma_r3/r4-like"/>
</dbReference>
<dbReference type="InterPro" id="IPR013325">
    <property type="entry name" value="RNA_pol_sigma_r2"/>
</dbReference>
<keyword evidence="2" id="KW-0805">Transcription regulation</keyword>
<name>A0A1H4CUG6_9BACT</name>
<comment type="similarity">
    <text evidence="1">Belongs to the sigma-70 factor family. ECF subfamily.</text>
</comment>
<dbReference type="InterPro" id="IPR007627">
    <property type="entry name" value="RNA_pol_sigma70_r2"/>
</dbReference>
<dbReference type="InterPro" id="IPR036388">
    <property type="entry name" value="WH-like_DNA-bd_sf"/>
</dbReference>
<sequence length="183" mass="21710">MEQEREILDRLAQGDREAFDALYLHYAPKVEELAFWMLKNRTEAEDVMQSIMLKVWERKEEIAQMTRFSNYLFTMTKNAIFDIYSRSLVHEKYESAQLSSVRYFHDDTLDSQVETNDLALLISIAVDKMPDQRRRIFRMSRYEGLSNREIAEQLRISVKTVENHMTAALGQLRRLLVSITLFF</sequence>
<evidence type="ECO:0000259" key="6">
    <source>
        <dbReference type="Pfam" id="PF08281"/>
    </source>
</evidence>
<dbReference type="GO" id="GO:0003677">
    <property type="term" value="F:DNA binding"/>
    <property type="evidence" value="ECO:0007669"/>
    <property type="project" value="InterPro"/>
</dbReference>
<organism evidence="7 8">
    <name type="scientific">Alistipes timonensis JC136</name>
    <dbReference type="NCBI Taxonomy" id="1033731"/>
    <lineage>
        <taxon>Bacteria</taxon>
        <taxon>Pseudomonadati</taxon>
        <taxon>Bacteroidota</taxon>
        <taxon>Bacteroidia</taxon>
        <taxon>Bacteroidales</taxon>
        <taxon>Rikenellaceae</taxon>
        <taxon>Alistipes</taxon>
    </lineage>
</organism>
<dbReference type="Gene3D" id="1.10.10.10">
    <property type="entry name" value="Winged helix-like DNA-binding domain superfamily/Winged helix DNA-binding domain"/>
    <property type="match status" value="1"/>
</dbReference>
<dbReference type="InterPro" id="IPR000792">
    <property type="entry name" value="Tscrpt_reg_LuxR_C"/>
</dbReference>
<dbReference type="InterPro" id="IPR013249">
    <property type="entry name" value="RNA_pol_sigma70_r4_t2"/>
</dbReference>
<dbReference type="STRING" id="1033731.SAMN05444145_1059"/>
<gene>
    <name evidence="7" type="ORF">SAMN05444145_1059</name>
</gene>
<dbReference type="Gene3D" id="1.10.1740.10">
    <property type="match status" value="1"/>
</dbReference>
<evidence type="ECO:0000313" key="8">
    <source>
        <dbReference type="Proteomes" id="UP000183253"/>
    </source>
</evidence>
<evidence type="ECO:0000256" key="2">
    <source>
        <dbReference type="ARBA" id="ARBA00023015"/>
    </source>
</evidence>
<dbReference type="Pfam" id="PF04542">
    <property type="entry name" value="Sigma70_r2"/>
    <property type="match status" value="1"/>
</dbReference>
<dbReference type="PRINTS" id="PR00038">
    <property type="entry name" value="HTHLUXR"/>
</dbReference>
<dbReference type="InterPro" id="IPR039425">
    <property type="entry name" value="RNA_pol_sigma-70-like"/>
</dbReference>
<feature type="domain" description="RNA polymerase sigma-70 region 2" evidence="5">
    <location>
        <begin position="22"/>
        <end position="84"/>
    </location>
</feature>
<dbReference type="PANTHER" id="PTHR43133">
    <property type="entry name" value="RNA POLYMERASE ECF-TYPE SIGMA FACTO"/>
    <property type="match status" value="1"/>
</dbReference>
<dbReference type="Proteomes" id="UP000183253">
    <property type="component" value="Unassembled WGS sequence"/>
</dbReference>
<dbReference type="NCBIfam" id="TIGR02985">
    <property type="entry name" value="Sig70_bacteroi1"/>
    <property type="match status" value="1"/>
</dbReference>
<dbReference type="InterPro" id="IPR014284">
    <property type="entry name" value="RNA_pol_sigma-70_dom"/>
</dbReference>
<dbReference type="PANTHER" id="PTHR43133:SF46">
    <property type="entry name" value="RNA POLYMERASE SIGMA-70 FACTOR ECF SUBFAMILY"/>
    <property type="match status" value="1"/>
</dbReference>
<proteinExistence type="inferred from homology"/>
<dbReference type="SUPFAM" id="SSF88659">
    <property type="entry name" value="Sigma3 and sigma4 domains of RNA polymerase sigma factors"/>
    <property type="match status" value="1"/>
</dbReference>
<keyword evidence="4" id="KW-0804">Transcription</keyword>
<accession>A0A1H4CUG6</accession>
<reference evidence="7 8" key="1">
    <citation type="submission" date="2016-10" db="EMBL/GenBank/DDBJ databases">
        <authorList>
            <person name="de Groot N.N."/>
        </authorList>
    </citation>
    <scope>NUCLEOTIDE SEQUENCE [LARGE SCALE GENOMIC DNA]</scope>
    <source>
        <strain evidence="7 8">DSM 25383</strain>
    </source>
</reference>
<evidence type="ECO:0000256" key="3">
    <source>
        <dbReference type="ARBA" id="ARBA00023082"/>
    </source>
</evidence>
<evidence type="ECO:0000256" key="1">
    <source>
        <dbReference type="ARBA" id="ARBA00010641"/>
    </source>
</evidence>
<evidence type="ECO:0000259" key="5">
    <source>
        <dbReference type="Pfam" id="PF04542"/>
    </source>
</evidence>
<dbReference type="InterPro" id="IPR014327">
    <property type="entry name" value="RNA_pol_sigma70_bacteroid"/>
</dbReference>
<evidence type="ECO:0000256" key="4">
    <source>
        <dbReference type="ARBA" id="ARBA00023163"/>
    </source>
</evidence>
<dbReference type="RefSeq" id="WP_010260104.1">
    <property type="nucleotide sequence ID" value="NZ_CAEG01000005.1"/>
</dbReference>
<dbReference type="GO" id="GO:0006352">
    <property type="term" value="P:DNA-templated transcription initiation"/>
    <property type="evidence" value="ECO:0007669"/>
    <property type="project" value="InterPro"/>
</dbReference>
<dbReference type="EMBL" id="FNRI01000005">
    <property type="protein sequence ID" value="SEA63732.1"/>
    <property type="molecule type" value="Genomic_DNA"/>
</dbReference>
<dbReference type="GO" id="GO:0016987">
    <property type="term" value="F:sigma factor activity"/>
    <property type="evidence" value="ECO:0007669"/>
    <property type="project" value="UniProtKB-KW"/>
</dbReference>
<dbReference type="NCBIfam" id="TIGR02937">
    <property type="entry name" value="sigma70-ECF"/>
    <property type="match status" value="1"/>
</dbReference>
<keyword evidence="8" id="KW-1185">Reference proteome</keyword>
<feature type="domain" description="RNA polymerase sigma factor 70 region 4 type 2" evidence="6">
    <location>
        <begin position="125"/>
        <end position="171"/>
    </location>
</feature>
<dbReference type="AlphaFoldDB" id="A0A1H4CUG6"/>
<dbReference type="SUPFAM" id="SSF88946">
    <property type="entry name" value="Sigma2 domain of RNA polymerase sigma factors"/>
    <property type="match status" value="1"/>
</dbReference>
<dbReference type="Pfam" id="PF08281">
    <property type="entry name" value="Sigma70_r4_2"/>
    <property type="match status" value="1"/>
</dbReference>
<keyword evidence="3" id="KW-0731">Sigma factor</keyword>
<evidence type="ECO:0000313" key="7">
    <source>
        <dbReference type="EMBL" id="SEA63732.1"/>
    </source>
</evidence>